<dbReference type="InterPro" id="IPR006336">
    <property type="entry name" value="GCS2"/>
</dbReference>
<reference evidence="2" key="1">
    <citation type="submission" date="2021-02" db="EMBL/GenBank/DDBJ databases">
        <title>Natronoglycomyces albus gen. nov., sp. nov, a haloalkaliphilic actinobacterium from a soda solonchak soil.</title>
        <authorList>
            <person name="Sorokin D.Y."/>
            <person name="Khijniak T.V."/>
            <person name="Zakharycheva A.P."/>
            <person name="Boueva O.V."/>
            <person name="Ariskina E.V."/>
            <person name="Hahnke R.L."/>
            <person name="Bunk B."/>
            <person name="Sproer C."/>
            <person name="Schumann P."/>
            <person name="Evtushenko L.I."/>
            <person name="Kublanov I.V."/>
        </authorList>
    </citation>
    <scope>NUCLEOTIDE SEQUENCE</scope>
    <source>
        <strain evidence="2">DSM 106290</strain>
    </source>
</reference>
<dbReference type="InterPro" id="IPR050141">
    <property type="entry name" value="GCL_type2/YbdK_subfam"/>
</dbReference>
<dbReference type="PANTHER" id="PTHR36510">
    <property type="entry name" value="GLUTAMATE--CYSTEINE LIGASE 2-RELATED"/>
    <property type="match status" value="1"/>
</dbReference>
<dbReference type="RefSeq" id="WP_213171017.1">
    <property type="nucleotide sequence ID" value="NZ_CP070496.1"/>
</dbReference>
<dbReference type="PANTHER" id="PTHR36510:SF3">
    <property type="entry name" value="CONSERVED PROTEIN"/>
    <property type="match status" value="1"/>
</dbReference>
<dbReference type="EMBL" id="CP070496">
    <property type="protein sequence ID" value="QSB05017.1"/>
    <property type="molecule type" value="Genomic_DNA"/>
</dbReference>
<evidence type="ECO:0000313" key="3">
    <source>
        <dbReference type="Proteomes" id="UP000662939"/>
    </source>
</evidence>
<dbReference type="SUPFAM" id="SSF55931">
    <property type="entry name" value="Glutamine synthetase/guanido kinase"/>
    <property type="match status" value="1"/>
</dbReference>
<sequence>MGEEIDSDVKTRCDVDEYRRKLKVSLQALEEMQYDTHRFSDHRPMTGLELELDLVDRYGHPAYTSLAVLHHLKEAVAPHGEHAAPFSAQQELGSFNLEINMPPRGISGRGLTEYEADIQQAVKAVRECAAKTDSLACAIGTLPTLFVDHLRENILSQGERYRLLDEAIMSSRGEQILIDIVGAEAIRRRFDTIAPEAANTSVQFHIQTTPEDFARYWNASQAIAGLQLVVGANSPYLFGRHLWAETRIKLFEQGTDTRIASERASGAIPRVWFGREWVNNIIDLYRENNYHFHPLLPHCSDDDPLADLRDGRVPELKELRFHNGTIYRWNRPIYDIHAGVPHLRVENRVVPAGPTTADVCANMALYHGLVHYLVHEDNPVWKRMDFQLASRNFQIAARHGINADQYWPEFGWQPGRKLLLETLLPAAEQGLSAMGVAAEDSARYLGIIEQRCRRGVNGASWQVARVAMAEHRDRLERHDALRAMMLDYIAQSSTGLPVHEWAL</sequence>
<name>A0A895XJ62_9ACTN</name>
<keyword evidence="2" id="KW-0436">Ligase</keyword>
<proteinExistence type="predicted"/>
<evidence type="ECO:0000313" key="2">
    <source>
        <dbReference type="EMBL" id="QSB05017.1"/>
    </source>
</evidence>
<dbReference type="InterPro" id="IPR014746">
    <property type="entry name" value="Gln_synth/guanido_kin_cat_dom"/>
</dbReference>
<comment type="catalytic activity">
    <reaction evidence="1">
        <text>L-cysteine + L-glutamate + ATP = gamma-L-glutamyl-L-cysteine + ADP + phosphate + H(+)</text>
        <dbReference type="Rhea" id="RHEA:13285"/>
        <dbReference type="ChEBI" id="CHEBI:15378"/>
        <dbReference type="ChEBI" id="CHEBI:29985"/>
        <dbReference type="ChEBI" id="CHEBI:30616"/>
        <dbReference type="ChEBI" id="CHEBI:35235"/>
        <dbReference type="ChEBI" id="CHEBI:43474"/>
        <dbReference type="ChEBI" id="CHEBI:58173"/>
        <dbReference type="ChEBI" id="CHEBI:456216"/>
        <dbReference type="EC" id="6.3.2.2"/>
    </reaction>
</comment>
<gene>
    <name evidence="2" type="ORF">JQS30_14815</name>
</gene>
<keyword evidence="3" id="KW-1185">Reference proteome</keyword>
<protein>
    <submittedName>
        <fullName evidence="2">Glutamate--cysteine ligase</fullName>
    </submittedName>
</protein>
<dbReference type="GO" id="GO:0016879">
    <property type="term" value="F:ligase activity, forming carbon-nitrogen bonds"/>
    <property type="evidence" value="ECO:0007669"/>
    <property type="project" value="TreeGrafter"/>
</dbReference>
<dbReference type="Pfam" id="PF04107">
    <property type="entry name" value="GCS2"/>
    <property type="match status" value="1"/>
</dbReference>
<dbReference type="Gene3D" id="3.30.590.20">
    <property type="match status" value="1"/>
</dbReference>
<accession>A0A895XJ62</accession>
<dbReference type="KEGG" id="nav:JQS30_14815"/>
<dbReference type="AlphaFoldDB" id="A0A895XJ62"/>
<evidence type="ECO:0000256" key="1">
    <source>
        <dbReference type="ARBA" id="ARBA00048819"/>
    </source>
</evidence>
<dbReference type="PIRSF" id="PIRSF012666">
    <property type="entry name" value="UCP012666"/>
    <property type="match status" value="1"/>
</dbReference>
<organism evidence="2 3">
    <name type="scientific">Natronoglycomyces albus</name>
    <dbReference type="NCBI Taxonomy" id="2811108"/>
    <lineage>
        <taxon>Bacteria</taxon>
        <taxon>Bacillati</taxon>
        <taxon>Actinomycetota</taxon>
        <taxon>Actinomycetes</taxon>
        <taxon>Glycomycetales</taxon>
        <taxon>Glycomycetaceae</taxon>
        <taxon>Natronoglycomyces</taxon>
    </lineage>
</organism>
<dbReference type="Proteomes" id="UP000662939">
    <property type="component" value="Chromosome"/>
</dbReference>
<dbReference type="InterPro" id="IPR016602">
    <property type="entry name" value="UCP012666"/>
</dbReference>